<evidence type="ECO:0000313" key="1">
    <source>
        <dbReference type="EMBL" id="MBW0566851.1"/>
    </source>
</evidence>
<gene>
    <name evidence="1" type="ORF">O181_106566</name>
</gene>
<dbReference type="OrthoDB" id="2506710at2759"/>
<name>A0A9Q3JR81_9BASI</name>
<reference evidence="1" key="1">
    <citation type="submission" date="2021-03" db="EMBL/GenBank/DDBJ databases">
        <title>Draft genome sequence of rust myrtle Austropuccinia psidii MF-1, a brazilian biotype.</title>
        <authorList>
            <person name="Quecine M.C."/>
            <person name="Pachon D.M.R."/>
            <person name="Bonatelli M.L."/>
            <person name="Correr F.H."/>
            <person name="Franceschini L.M."/>
            <person name="Leite T.F."/>
            <person name="Margarido G.R.A."/>
            <person name="Almeida C.A."/>
            <person name="Ferrarezi J.A."/>
            <person name="Labate C.A."/>
        </authorList>
    </citation>
    <scope>NUCLEOTIDE SEQUENCE</scope>
    <source>
        <strain evidence="1">MF-1</strain>
    </source>
</reference>
<dbReference type="AlphaFoldDB" id="A0A9Q3JR81"/>
<sequence length="176" mass="21108">MGQALLKEVPKLKEWPDFSCEGEYYGMEFIRFIEVIKEYFELPERLVTETFNTFFPKSAHKCYIKLRQGHQHQSWNWWKTQIINIWATYSWRVKGETAFEYSKFNDEKGRTLPWFCQQKDRLTALHPDTSEFRMNQKILKQCAGELENAIKGRTTEQSPEEEILNILYEVTCKMCL</sequence>
<dbReference type="Proteomes" id="UP000765509">
    <property type="component" value="Unassembled WGS sequence"/>
</dbReference>
<protein>
    <submittedName>
        <fullName evidence="1">Uncharacterized protein</fullName>
    </submittedName>
</protein>
<dbReference type="EMBL" id="AVOT02079793">
    <property type="protein sequence ID" value="MBW0566851.1"/>
    <property type="molecule type" value="Genomic_DNA"/>
</dbReference>
<keyword evidence="2" id="KW-1185">Reference proteome</keyword>
<accession>A0A9Q3JR81</accession>
<comment type="caution">
    <text evidence="1">The sequence shown here is derived from an EMBL/GenBank/DDBJ whole genome shotgun (WGS) entry which is preliminary data.</text>
</comment>
<evidence type="ECO:0000313" key="2">
    <source>
        <dbReference type="Proteomes" id="UP000765509"/>
    </source>
</evidence>
<proteinExistence type="predicted"/>
<organism evidence="1 2">
    <name type="scientific">Austropuccinia psidii MF-1</name>
    <dbReference type="NCBI Taxonomy" id="1389203"/>
    <lineage>
        <taxon>Eukaryota</taxon>
        <taxon>Fungi</taxon>
        <taxon>Dikarya</taxon>
        <taxon>Basidiomycota</taxon>
        <taxon>Pucciniomycotina</taxon>
        <taxon>Pucciniomycetes</taxon>
        <taxon>Pucciniales</taxon>
        <taxon>Sphaerophragmiaceae</taxon>
        <taxon>Austropuccinia</taxon>
    </lineage>
</organism>